<feature type="transmembrane region" description="Helical" evidence="1">
    <location>
        <begin position="139"/>
        <end position="164"/>
    </location>
</feature>
<evidence type="ECO:0000313" key="2">
    <source>
        <dbReference type="EMBL" id="RCK51874.1"/>
    </source>
</evidence>
<reference evidence="2 3" key="1">
    <citation type="submission" date="2014-07" db="EMBL/GenBank/DDBJ databases">
        <title>Draft genome sequence of Thalassospira xiamenensis IB13.</title>
        <authorList>
            <person name="Lai Q."/>
            <person name="Shao Z."/>
        </authorList>
    </citation>
    <scope>NUCLEOTIDE SEQUENCE [LARGE SCALE GENOMIC DNA]</scope>
    <source>
        <strain evidence="2 3">IB13</strain>
    </source>
</reference>
<evidence type="ECO:0000313" key="3">
    <source>
        <dbReference type="Proteomes" id="UP000252266"/>
    </source>
</evidence>
<name>A0A367XE20_9PROT</name>
<gene>
    <name evidence="2" type="ORF">TH44_05500</name>
</gene>
<feature type="transmembrane region" description="Helical" evidence="1">
    <location>
        <begin position="176"/>
        <end position="197"/>
    </location>
</feature>
<feature type="transmembrane region" description="Helical" evidence="1">
    <location>
        <begin position="46"/>
        <end position="65"/>
    </location>
</feature>
<sequence length="221" mass="25626">MSQREAIDVTEGDIDSTEEDWRDDLLEEEVILDAYLKSEGIWSSRFNVCFVLFSVLISFCVYMWMFHSNEDYFDSNEKIISFIDSVSSLSGAMVAYFVTILGFFITGFSIFATVTDKEVFVVLGGHYRKDSKISSLKRMFFNFINFFIVHLVLMFLSMVFMVFSSLKPAVDIFGESYVKICSVYYCLVPLFISLSIVKIKSFLWNIYDSMRLGIVFYDDEP</sequence>
<dbReference type="AlphaFoldDB" id="A0A367XE20"/>
<dbReference type="Proteomes" id="UP000252266">
    <property type="component" value="Unassembled WGS sequence"/>
</dbReference>
<protein>
    <submittedName>
        <fullName evidence="2">Uncharacterized protein</fullName>
    </submittedName>
</protein>
<comment type="caution">
    <text evidence="2">The sequence shown here is derived from an EMBL/GenBank/DDBJ whole genome shotgun (WGS) entry which is preliminary data.</text>
</comment>
<feature type="transmembrane region" description="Helical" evidence="1">
    <location>
        <begin position="94"/>
        <end position="114"/>
    </location>
</feature>
<keyword evidence="1" id="KW-0472">Membrane</keyword>
<evidence type="ECO:0000256" key="1">
    <source>
        <dbReference type="SAM" id="Phobius"/>
    </source>
</evidence>
<keyword evidence="1" id="KW-0812">Transmembrane</keyword>
<keyword evidence="1" id="KW-1133">Transmembrane helix</keyword>
<proteinExistence type="predicted"/>
<dbReference type="RefSeq" id="WP_062959348.1">
    <property type="nucleotide sequence ID" value="NZ_JPWJ01000002.1"/>
</dbReference>
<organism evidence="2 3">
    <name type="scientific">Thalassospira xiamenensis</name>
    <dbReference type="NCBI Taxonomy" id="220697"/>
    <lineage>
        <taxon>Bacteria</taxon>
        <taxon>Pseudomonadati</taxon>
        <taxon>Pseudomonadota</taxon>
        <taxon>Alphaproteobacteria</taxon>
        <taxon>Rhodospirillales</taxon>
        <taxon>Thalassospiraceae</taxon>
        <taxon>Thalassospira</taxon>
    </lineage>
</organism>
<dbReference type="EMBL" id="JPWJ01000002">
    <property type="protein sequence ID" value="RCK51874.1"/>
    <property type="molecule type" value="Genomic_DNA"/>
</dbReference>
<accession>A0A367XE20</accession>